<dbReference type="PANTHER" id="PTHR37826:SF3">
    <property type="entry name" value="J DOMAIN-CONTAINING PROTEIN"/>
    <property type="match status" value="1"/>
</dbReference>
<dbReference type="AlphaFoldDB" id="A0A0B2K258"/>
<keyword evidence="2" id="KW-0812">Transmembrane</keyword>
<keyword evidence="2" id="KW-1133">Transmembrane helix</keyword>
<feature type="coiled-coil region" evidence="1">
    <location>
        <begin position="38"/>
        <end position="65"/>
    </location>
</feature>
<evidence type="ECO:0000313" key="4">
    <source>
        <dbReference type="Proteomes" id="UP000030993"/>
    </source>
</evidence>
<gene>
    <name evidence="3" type="ORF">NZ47_01415</name>
</gene>
<keyword evidence="4" id="KW-1185">Reference proteome</keyword>
<dbReference type="NCBIfam" id="TIGR01053">
    <property type="entry name" value="LSD1"/>
    <property type="match status" value="1"/>
</dbReference>
<keyword evidence="2" id="KW-0472">Membrane</keyword>
<dbReference type="EMBL" id="JSCE01000024">
    <property type="protein sequence ID" value="KHM52988.1"/>
    <property type="molecule type" value="Genomic_DNA"/>
</dbReference>
<evidence type="ECO:0000256" key="1">
    <source>
        <dbReference type="SAM" id="Coils"/>
    </source>
</evidence>
<dbReference type="eggNOG" id="COG1996">
    <property type="taxonomic scope" value="Bacteria"/>
</dbReference>
<sequence length="378" mass="42555">MADTSVNYKCPSCSAPLAYTPGSGSKIKCEYCEAEYTVEELEKLYAEQEAAAAQANRAKDEKIEKKQVEMEAAGGAWDAEEIAILKAMTCSSCGAEIVCDNNTMATECVYCGNTTMVPGRYEKQLRPDMVIPFQKNKEDAKRAFAEYHKGKWLLPSNFANSARIEAIQGMYVPYWLFDETIEANGVFSATKTRCYTDGEYDVTETDHYRVTRAGTMSFYNVPVDGSEKMDNAWMESIEPFDYNQMVPFNTTYLAGFLADKYDVDAEKAYPTAEERIYQSADGVLQSTVEGYDSCSRDSLNVVQTAGKQQYAMAPVWILTTKYQDKPYTFIMNGQTGKLVGELPVDETKAKMYWAAASVIVLPIMYFICKWLWLLIMED</sequence>
<evidence type="ECO:0000313" key="3">
    <source>
        <dbReference type="EMBL" id="KHM52988.1"/>
    </source>
</evidence>
<dbReference type="STRING" id="82374.NZ47_01415"/>
<comment type="caution">
    <text evidence="3">The sequence shown here is derived from an EMBL/GenBank/DDBJ whole genome shotgun (WGS) entry which is preliminary data.</text>
</comment>
<organism evidence="3 4">
    <name type="scientific">Anaerovibrio lipolyticus</name>
    <dbReference type="NCBI Taxonomy" id="82374"/>
    <lineage>
        <taxon>Bacteria</taxon>
        <taxon>Bacillati</taxon>
        <taxon>Bacillota</taxon>
        <taxon>Negativicutes</taxon>
        <taxon>Selenomonadales</taxon>
        <taxon>Selenomonadaceae</taxon>
        <taxon>Anaerovibrio</taxon>
    </lineage>
</organism>
<dbReference type="RefSeq" id="WP_039205920.1">
    <property type="nucleotide sequence ID" value="NZ_JSCE01000024.1"/>
</dbReference>
<evidence type="ECO:0000256" key="2">
    <source>
        <dbReference type="SAM" id="Phobius"/>
    </source>
</evidence>
<reference evidence="3 4" key="1">
    <citation type="journal article" date="2013" name="PLoS ONE">
        <title>Identification and characterization of three novel lipases belonging to families II and V from Anaerovibrio lipolyticus 5ST.</title>
        <authorList>
            <person name="Prive F."/>
            <person name="Kaderbhai N.N."/>
            <person name="Girdwood S."/>
            <person name="Worgan H.J."/>
            <person name="Pinloche E."/>
            <person name="Scollan N.D."/>
            <person name="Huws S.A."/>
            <person name="Newbold C.J."/>
        </authorList>
    </citation>
    <scope>NUCLEOTIDE SEQUENCE [LARGE SCALE GENOMIC DNA]</scope>
    <source>
        <strain evidence="3 4">5S</strain>
    </source>
</reference>
<dbReference type="PANTHER" id="PTHR37826">
    <property type="entry name" value="FLOTILLIN BAND_7_5 DOMAIN PROTEIN"/>
    <property type="match status" value="1"/>
</dbReference>
<accession>A0A0B2K258</accession>
<feature type="transmembrane region" description="Helical" evidence="2">
    <location>
        <begin position="351"/>
        <end position="375"/>
    </location>
</feature>
<dbReference type="Proteomes" id="UP000030993">
    <property type="component" value="Unassembled WGS sequence"/>
</dbReference>
<proteinExistence type="predicted"/>
<keyword evidence="1" id="KW-0175">Coiled coil</keyword>
<name>A0A0B2K258_9FIRM</name>
<protein>
    <submittedName>
        <fullName evidence="3">Zinc finger domain, LSD1 subclass subfamily</fullName>
    </submittedName>
</protein>